<keyword evidence="2" id="KW-1185">Reference proteome</keyword>
<dbReference type="EMBL" id="FMHY01000002">
    <property type="protein sequence ID" value="SCL52875.1"/>
    <property type="molecule type" value="Genomic_DNA"/>
</dbReference>
<protein>
    <submittedName>
        <fullName evidence="1">Predicted DNA-binding protein, MmcQ/YjbR family</fullName>
    </submittedName>
</protein>
<dbReference type="STRING" id="227316.GA0070604_2658"/>
<dbReference type="GO" id="GO:0003677">
    <property type="term" value="F:DNA binding"/>
    <property type="evidence" value="ECO:0007669"/>
    <property type="project" value="UniProtKB-KW"/>
</dbReference>
<dbReference type="InterPro" id="IPR058532">
    <property type="entry name" value="YjbR/MT2646/Rv2570-like"/>
</dbReference>
<dbReference type="Proteomes" id="UP000199696">
    <property type="component" value="Unassembled WGS sequence"/>
</dbReference>
<dbReference type="Pfam" id="PF04237">
    <property type="entry name" value="YjbR"/>
    <property type="match status" value="1"/>
</dbReference>
<name>A0A1C6UFJ6_9ACTN</name>
<proteinExistence type="predicted"/>
<dbReference type="InterPro" id="IPR038056">
    <property type="entry name" value="YjbR-like_sf"/>
</dbReference>
<keyword evidence="1" id="KW-0238">DNA-binding</keyword>
<dbReference type="Gene3D" id="3.90.1150.30">
    <property type="match status" value="1"/>
</dbReference>
<reference evidence="2" key="1">
    <citation type="submission" date="2016-06" db="EMBL/GenBank/DDBJ databases">
        <authorList>
            <person name="Varghese N."/>
            <person name="Submissions Spin"/>
        </authorList>
    </citation>
    <scope>NUCLEOTIDE SEQUENCE [LARGE SCALE GENOMIC DNA]</scope>
    <source>
        <strain evidence="2">DSM 44814</strain>
    </source>
</reference>
<organism evidence="1 2">
    <name type="scientific">Micromonospora eburnea</name>
    <dbReference type="NCBI Taxonomy" id="227316"/>
    <lineage>
        <taxon>Bacteria</taxon>
        <taxon>Bacillati</taxon>
        <taxon>Actinomycetota</taxon>
        <taxon>Actinomycetes</taxon>
        <taxon>Micromonosporales</taxon>
        <taxon>Micromonosporaceae</taxon>
        <taxon>Micromonospora</taxon>
    </lineage>
</organism>
<gene>
    <name evidence="1" type="ORF">GA0070604_2658</name>
</gene>
<dbReference type="AlphaFoldDB" id="A0A1C6UFJ6"/>
<evidence type="ECO:0000313" key="1">
    <source>
        <dbReference type="EMBL" id="SCL52875.1"/>
    </source>
</evidence>
<sequence>MPGAPSTTPRRRRSGPLAFVEDKFLVSPRHERHCCSARRCRPGYALAELSEVAVSVSAVTSRADVPPMLLDRLRPICLGLPETYEEPAWVGVRWRVRKRTFAHLLTVGPDHQMARTRAAGPVCVLTFRSPVDEVHALLAQGDPFYAPGWAADVLGMAVDDGTDWAEVGELLTESYCLLAPRKLVAQIAPPSPVVTRENGLNQ</sequence>
<accession>A0A1C6UFJ6</accession>
<evidence type="ECO:0000313" key="2">
    <source>
        <dbReference type="Proteomes" id="UP000199696"/>
    </source>
</evidence>
<dbReference type="SUPFAM" id="SSF142906">
    <property type="entry name" value="YjbR-like"/>
    <property type="match status" value="1"/>
</dbReference>